<reference evidence="3" key="1">
    <citation type="submission" date="2019-03" db="EMBL/GenBank/DDBJ databases">
        <title>Long read genome sequence of the mycoparasitic Pythium oligandrum ATCC 38472 isolated from sugarbeet rhizosphere.</title>
        <authorList>
            <person name="Gaulin E."/>
        </authorList>
    </citation>
    <scope>NUCLEOTIDE SEQUENCE</scope>
    <source>
        <strain evidence="3">ATCC 38472_TT</strain>
    </source>
</reference>
<keyword evidence="1" id="KW-0175">Coiled coil</keyword>
<dbReference type="AlphaFoldDB" id="A0A8K1CDW3"/>
<sequence length="942" mass="107744">MVFEPTKTLEAASHSVSITMCHKLSIVVHEHFNQSIGSSIAPTKVGEMAEDDDLFEAIAHLFDGPNDVDATSDSMWMSLLANEEDGGQSDAPQASISMVASHPEKRRATSGHNWNKSRETRRQELLFLRKSVPQLEDVVAQLRQRHEKRSKSARGEDVKARRSVWAAIAARQLDERRKAEETNTQLRVLLANQTKLTRSLERIVMRPSAVEGFKECGVLVPRRSCGSSTHQCDPNLRQEMLQKVEANYNEVDALFERLHLQDEEQPSGHLQVRRDDKSGYLETYQLEILPVNVQVAGDLVWQHYAEHMSRVPFRQYYERTTMAGDVTEDTIIERIGVELLSGETVTATTRELQVMRRYTEENRVVIVWYCTMRPVTYSNQEVNPVDSLERGYMVFEPPKTLDPESHSVLKLCITQSRCDQGIEEDELQRKATECMFAHGVTMASTLHRSIENMLLERRKTHPFYKQKEQTKTESPVLGRLKMVRLSFRSCMPPATIIFAEGLRSSASVSQTRQTPLPKMTSDDEMFEAIARPFGEDTAAETTSDALLMRLLEDSDEGSHTEPMLASTAIGSATRASKKKARRPGYNPNQARDARRHELLQLQKTVQQLEGVAAQLRNRKSDEVAVNNDTVVRHSVWKSIAARQLEERRRAEETNMKLQILLADQTKLAKRLERMVMRPSTMQGYERCGLLKPRRSYVPPRHHYDPSVCTEMLHEVEENYNEIDALFERLQLQDAEESSGGLQIRRDDTRGRLESFLQEILPVNAQLAATLVWQNYAEHMSRAPFRQYYERTAQVDDVTEDTIVERVGVELHTSDTIMITSLQVMRRYTEEDRVVIVWYSTVRPGMLSGQNVTSMDFLERGYLVFETPKTLDPESHSVLKMCVTLCRSTDDISNDDEVQRKVSECMFIDGIAMASTLHRSIENMLMERAKSHSLVQDNQKESM</sequence>
<protein>
    <recommendedName>
        <fullName evidence="5">M96 mating-specific protein family</fullName>
    </recommendedName>
</protein>
<name>A0A8K1CDW3_PYTOL</name>
<evidence type="ECO:0000313" key="4">
    <source>
        <dbReference type="Proteomes" id="UP000794436"/>
    </source>
</evidence>
<proteinExistence type="predicted"/>
<comment type="caution">
    <text evidence="3">The sequence shown here is derived from an EMBL/GenBank/DDBJ whole genome shotgun (WGS) entry which is preliminary data.</text>
</comment>
<feature type="coiled-coil region" evidence="1">
    <location>
        <begin position="598"/>
        <end position="660"/>
    </location>
</feature>
<evidence type="ECO:0008006" key="5">
    <source>
        <dbReference type="Google" id="ProtNLM"/>
    </source>
</evidence>
<evidence type="ECO:0000256" key="1">
    <source>
        <dbReference type="SAM" id="Coils"/>
    </source>
</evidence>
<accession>A0A8K1CDW3</accession>
<evidence type="ECO:0000313" key="3">
    <source>
        <dbReference type="EMBL" id="TMW60462.1"/>
    </source>
</evidence>
<gene>
    <name evidence="3" type="ORF">Poli38472_000504</name>
</gene>
<dbReference type="EMBL" id="SPLM01000108">
    <property type="protein sequence ID" value="TMW60462.1"/>
    <property type="molecule type" value="Genomic_DNA"/>
</dbReference>
<dbReference type="PANTHER" id="PTHR35796:SF3">
    <property type="entry name" value="BHLH DOMAIN-CONTAINING PROTEIN"/>
    <property type="match status" value="1"/>
</dbReference>
<dbReference type="Proteomes" id="UP000794436">
    <property type="component" value="Unassembled WGS sequence"/>
</dbReference>
<keyword evidence="4" id="KW-1185">Reference proteome</keyword>
<evidence type="ECO:0000256" key="2">
    <source>
        <dbReference type="SAM" id="MobiDB-lite"/>
    </source>
</evidence>
<feature type="region of interest" description="Disordered" evidence="2">
    <location>
        <begin position="555"/>
        <end position="591"/>
    </location>
</feature>
<organism evidence="3 4">
    <name type="scientific">Pythium oligandrum</name>
    <name type="common">Mycoparasitic fungus</name>
    <dbReference type="NCBI Taxonomy" id="41045"/>
    <lineage>
        <taxon>Eukaryota</taxon>
        <taxon>Sar</taxon>
        <taxon>Stramenopiles</taxon>
        <taxon>Oomycota</taxon>
        <taxon>Peronosporomycetes</taxon>
        <taxon>Pythiales</taxon>
        <taxon>Pythiaceae</taxon>
        <taxon>Pythium</taxon>
    </lineage>
</organism>
<dbReference type="PANTHER" id="PTHR35796">
    <property type="entry name" value="HYPOTHETICAL CYTOSOLIC PROTEIN"/>
    <property type="match status" value="1"/>
</dbReference>